<dbReference type="InterPro" id="IPR011009">
    <property type="entry name" value="Kinase-like_dom_sf"/>
</dbReference>
<evidence type="ECO:0000313" key="2">
    <source>
        <dbReference type="EMBL" id="RPD52968.1"/>
    </source>
</evidence>
<dbReference type="PANTHER" id="PTHR21310:SF15">
    <property type="entry name" value="AMINOGLYCOSIDE PHOSPHOTRANSFERASE DOMAIN-CONTAINING PROTEIN"/>
    <property type="match status" value="1"/>
</dbReference>
<dbReference type="InterPro" id="IPR051678">
    <property type="entry name" value="AGP_Transferase"/>
</dbReference>
<name>A0A5C2RMW2_9APHY</name>
<sequence>MSLSSFWSIDGHHELLEGYPTSQEHWSLGDEVDEPRRALLDKIELALSPKIVSTEVRASERNLVLEVELEDGRREIVRAPIGAREILLFESEVALIEWLSQRTTIPVPRIRCVVRPDTAELRSFAVMEKLQGECLMNVFGGLSFADKESIIQEIANFMLQLNELAVPQQIGTTAIRNDVVTLIPPVRTILLTADHSRVFDTLEDYMHALVEARRASQWIGTTDADRSRAGVALTRLAEEISLILARLSAPIYRRCVLRHDDLHECNVLVDGKRISGIIDWEFHSTIPVALAAKPPSWIRYDGIFDPRFRSKEFETWWVASPEDASRLRAAYFETLKAMNEEYWRAAVDGQLLQQIEEWLSDCRLDPGCDRMSAWMNNVLLSVG</sequence>
<organism evidence="2 3">
    <name type="scientific">Lentinus tigrinus ALCF2SS1-6</name>
    <dbReference type="NCBI Taxonomy" id="1328759"/>
    <lineage>
        <taxon>Eukaryota</taxon>
        <taxon>Fungi</taxon>
        <taxon>Dikarya</taxon>
        <taxon>Basidiomycota</taxon>
        <taxon>Agaricomycotina</taxon>
        <taxon>Agaricomycetes</taxon>
        <taxon>Polyporales</taxon>
        <taxon>Polyporaceae</taxon>
        <taxon>Lentinus</taxon>
    </lineage>
</organism>
<dbReference type="SUPFAM" id="SSF56112">
    <property type="entry name" value="Protein kinase-like (PK-like)"/>
    <property type="match status" value="1"/>
</dbReference>
<dbReference type="Gene3D" id="3.90.1200.10">
    <property type="match status" value="1"/>
</dbReference>
<feature type="domain" description="Aminoglycoside phosphotransferase" evidence="1">
    <location>
        <begin position="58"/>
        <end position="284"/>
    </location>
</feature>
<reference evidence="2" key="1">
    <citation type="journal article" date="2018" name="Genome Biol. Evol.">
        <title>Genomics and development of Lentinus tigrinus, a white-rot wood-decaying mushroom with dimorphic fruiting bodies.</title>
        <authorList>
            <person name="Wu B."/>
            <person name="Xu Z."/>
            <person name="Knudson A."/>
            <person name="Carlson A."/>
            <person name="Chen N."/>
            <person name="Kovaka S."/>
            <person name="LaButti K."/>
            <person name="Lipzen A."/>
            <person name="Pennachio C."/>
            <person name="Riley R."/>
            <person name="Schakwitz W."/>
            <person name="Umezawa K."/>
            <person name="Ohm R.A."/>
            <person name="Grigoriev I.V."/>
            <person name="Nagy L.G."/>
            <person name="Gibbons J."/>
            <person name="Hibbett D."/>
        </authorList>
    </citation>
    <scope>NUCLEOTIDE SEQUENCE [LARGE SCALE GENOMIC DNA]</scope>
    <source>
        <strain evidence="2">ALCF2SS1-6</strain>
    </source>
</reference>
<evidence type="ECO:0000259" key="1">
    <source>
        <dbReference type="Pfam" id="PF01636"/>
    </source>
</evidence>
<dbReference type="PANTHER" id="PTHR21310">
    <property type="entry name" value="AMINOGLYCOSIDE PHOSPHOTRANSFERASE-RELATED-RELATED"/>
    <property type="match status" value="1"/>
</dbReference>
<gene>
    <name evidence="2" type="ORF">L227DRAFT_536601</name>
</gene>
<dbReference type="OrthoDB" id="10003767at2759"/>
<dbReference type="EMBL" id="ML122333">
    <property type="protein sequence ID" value="RPD52968.1"/>
    <property type="molecule type" value="Genomic_DNA"/>
</dbReference>
<dbReference type="Proteomes" id="UP000313359">
    <property type="component" value="Unassembled WGS sequence"/>
</dbReference>
<dbReference type="Gene3D" id="3.30.200.150">
    <property type="match status" value="1"/>
</dbReference>
<dbReference type="Pfam" id="PF01636">
    <property type="entry name" value="APH"/>
    <property type="match status" value="1"/>
</dbReference>
<proteinExistence type="predicted"/>
<accession>A0A5C2RMW2</accession>
<evidence type="ECO:0000313" key="3">
    <source>
        <dbReference type="Proteomes" id="UP000313359"/>
    </source>
</evidence>
<dbReference type="AlphaFoldDB" id="A0A5C2RMW2"/>
<keyword evidence="3" id="KW-1185">Reference proteome</keyword>
<dbReference type="InterPro" id="IPR002575">
    <property type="entry name" value="Aminoglycoside_PTrfase"/>
</dbReference>
<protein>
    <recommendedName>
        <fullName evidence="1">Aminoglycoside phosphotransferase domain-containing protein</fullName>
    </recommendedName>
</protein>